<reference evidence="1" key="1">
    <citation type="submission" date="2021-05" db="EMBL/GenBank/DDBJ databases">
        <authorList>
            <person name="Pan Q."/>
            <person name="Jouanno E."/>
            <person name="Zahm M."/>
            <person name="Klopp C."/>
            <person name="Cabau C."/>
            <person name="Louis A."/>
            <person name="Berthelot C."/>
            <person name="Parey E."/>
            <person name="Roest Crollius H."/>
            <person name="Montfort J."/>
            <person name="Robinson-Rechavi M."/>
            <person name="Bouchez O."/>
            <person name="Lampietro C."/>
            <person name="Lopez Roques C."/>
            <person name="Donnadieu C."/>
            <person name="Postlethwait J."/>
            <person name="Bobe J."/>
            <person name="Dillon D."/>
            <person name="Chandos A."/>
            <person name="von Hippel F."/>
            <person name="Guiguen Y."/>
        </authorList>
    </citation>
    <scope>NUCLEOTIDE SEQUENCE</scope>
    <source>
        <strain evidence="1">YG-Jan2019</strain>
    </source>
</reference>
<organism evidence="1 2">
    <name type="scientific">Dallia pectoralis</name>
    <name type="common">Alaska blackfish</name>
    <dbReference type="NCBI Taxonomy" id="75939"/>
    <lineage>
        <taxon>Eukaryota</taxon>
        <taxon>Metazoa</taxon>
        <taxon>Chordata</taxon>
        <taxon>Craniata</taxon>
        <taxon>Vertebrata</taxon>
        <taxon>Euteleostomi</taxon>
        <taxon>Actinopterygii</taxon>
        <taxon>Neopterygii</taxon>
        <taxon>Teleostei</taxon>
        <taxon>Protacanthopterygii</taxon>
        <taxon>Esociformes</taxon>
        <taxon>Umbridae</taxon>
        <taxon>Dallia</taxon>
    </lineage>
</organism>
<keyword evidence="2" id="KW-1185">Reference proteome</keyword>
<proteinExistence type="predicted"/>
<dbReference type="EMBL" id="CM055755">
    <property type="protein sequence ID" value="KAJ7990348.1"/>
    <property type="molecule type" value="Genomic_DNA"/>
</dbReference>
<evidence type="ECO:0000313" key="2">
    <source>
        <dbReference type="Proteomes" id="UP001157502"/>
    </source>
</evidence>
<accession>A0ACC2FG97</accession>
<sequence>MPAGFLSTAGRAPAGNSLTRYMPEVLVHIRGKISEKHFPSATQREAWQTASTGTLTGEINRQQQVRVCVQRAAGLPITNDAVDELATGRFPSGCFLETRQRDGRRTYARGNNTTRRL</sequence>
<gene>
    <name evidence="1" type="ORF">DPEC_G00299370</name>
</gene>
<evidence type="ECO:0000313" key="1">
    <source>
        <dbReference type="EMBL" id="KAJ7990348.1"/>
    </source>
</evidence>
<protein>
    <submittedName>
        <fullName evidence="1">Uncharacterized protein</fullName>
    </submittedName>
</protein>
<comment type="caution">
    <text evidence="1">The sequence shown here is derived from an EMBL/GenBank/DDBJ whole genome shotgun (WGS) entry which is preliminary data.</text>
</comment>
<name>A0ACC2FG97_DALPE</name>
<dbReference type="Proteomes" id="UP001157502">
    <property type="component" value="Chromosome 28"/>
</dbReference>